<feature type="domain" description="MROH2B-like HEAT-repeats" evidence="2">
    <location>
        <begin position="254"/>
        <end position="632"/>
    </location>
</feature>
<evidence type="ECO:0000259" key="2">
    <source>
        <dbReference type="Pfam" id="PF23210"/>
    </source>
</evidence>
<protein>
    <submittedName>
        <fullName evidence="4">Maestro heat-like repeat-containing protein family member 1</fullName>
    </submittedName>
</protein>
<dbReference type="InterPro" id="IPR011989">
    <property type="entry name" value="ARM-like"/>
</dbReference>
<comment type="caution">
    <text evidence="4">The sequence shown here is derived from an EMBL/GenBank/DDBJ whole genome shotgun (WGS) entry which is preliminary data.</text>
</comment>
<keyword evidence="5" id="KW-1185">Reference proteome</keyword>
<evidence type="ECO:0000259" key="3">
    <source>
        <dbReference type="Pfam" id="PF23221"/>
    </source>
</evidence>
<dbReference type="GO" id="GO:0005737">
    <property type="term" value="C:cytoplasm"/>
    <property type="evidence" value="ECO:0007669"/>
    <property type="project" value="TreeGrafter"/>
</dbReference>
<accession>A0A5B7EX49</accession>
<dbReference type="SUPFAM" id="SSF48371">
    <property type="entry name" value="ARM repeat"/>
    <property type="match status" value="1"/>
</dbReference>
<evidence type="ECO:0000313" key="5">
    <source>
        <dbReference type="Proteomes" id="UP000324222"/>
    </source>
</evidence>
<evidence type="ECO:0000313" key="4">
    <source>
        <dbReference type="EMBL" id="MPC37766.1"/>
    </source>
</evidence>
<dbReference type="Proteomes" id="UP000324222">
    <property type="component" value="Unassembled WGS sequence"/>
</dbReference>
<evidence type="ECO:0000256" key="1">
    <source>
        <dbReference type="ARBA" id="ARBA00022737"/>
    </source>
</evidence>
<dbReference type="AlphaFoldDB" id="A0A5B7EX49"/>
<dbReference type="EMBL" id="VSRR010003877">
    <property type="protein sequence ID" value="MPC37766.1"/>
    <property type="molecule type" value="Genomic_DNA"/>
</dbReference>
<dbReference type="PANTHER" id="PTHR23120">
    <property type="entry name" value="MAESTRO-RELATED HEAT DOMAIN-CONTAINING"/>
    <property type="match status" value="1"/>
</dbReference>
<dbReference type="Pfam" id="PF23221">
    <property type="entry name" value="HEAT_MROH2B_1st"/>
    <property type="match status" value="1"/>
</dbReference>
<dbReference type="OrthoDB" id="1884734at2759"/>
<keyword evidence="1" id="KW-0677">Repeat</keyword>
<sequence>MQAKDKGLVWGLLEAAGDVNDGVRQTVASSLITLGHQHPPLVLTAIHKFISSPQTAPKVHVQSMLYNVAENIIRECGEKINDAEVISTWMDGAVKLLTLPSVAPDLQEAASGFMVALGSCPVHCNAVMECLVAQIQTGMLPSQSVIETLGALAAGNVTGTVPYYKIILGLLVGCLPAVKQESLKNAICVMINKFTEAILEAVENKEPDPNISLESYVTESAAIFELLVNLWIKNSTTSVRHEAILCLGHLSHLLPTDKLEELAGLVVTTILSMYRKTSCPYNLTFSLALIMDALIKKKITEGMRFHVDHLLSSLFTQVCVSPNYTEPFTVKNHYEVLRCYELLGGQYPENVVAHLLLRLENASYQQRVGSLMVIKHLINSKTLSAENVASLTTTLISILHDPNSKVVKSVTQVIVALCHNNHLTPQSGAPFITYLVKHSAGLPSPQTRRPSLAEPEEESVPVVCRRVLHLLATTVEAAFPLLWPLLLTFVCTTEHEASLPTTMGCLAHLAKTISEFNEQEPLLVGSPGPPTSPVLLSRLLVLSCTPGNDVGVSALTLLQGLASQVSPRVVEPWEKDLPQLLATLQDLTEKVDLEPSAIQMWHESLRDFLSDTITNIDSEEYTMNLGKAQVRQNKNCISQKDFISHYLL</sequence>
<dbReference type="InterPro" id="IPR056282">
    <property type="entry name" value="MROH2B-like_N_HEAT"/>
</dbReference>
<dbReference type="Pfam" id="PF23210">
    <property type="entry name" value="HEAT_Maestro_2"/>
    <property type="match status" value="1"/>
</dbReference>
<name>A0A5B7EX49_PORTR</name>
<dbReference type="Gene3D" id="1.25.10.10">
    <property type="entry name" value="Leucine-rich Repeat Variant"/>
    <property type="match status" value="2"/>
</dbReference>
<dbReference type="InterPro" id="IPR045206">
    <property type="entry name" value="Maestro_heat-like_prot"/>
</dbReference>
<gene>
    <name evidence="4" type="primary">MROH1</name>
    <name evidence="4" type="ORF">E2C01_031258</name>
</gene>
<organism evidence="4 5">
    <name type="scientific">Portunus trituberculatus</name>
    <name type="common">Swimming crab</name>
    <name type="synonym">Neptunus trituberculatus</name>
    <dbReference type="NCBI Taxonomy" id="210409"/>
    <lineage>
        <taxon>Eukaryota</taxon>
        <taxon>Metazoa</taxon>
        <taxon>Ecdysozoa</taxon>
        <taxon>Arthropoda</taxon>
        <taxon>Crustacea</taxon>
        <taxon>Multicrustacea</taxon>
        <taxon>Malacostraca</taxon>
        <taxon>Eumalacostraca</taxon>
        <taxon>Eucarida</taxon>
        <taxon>Decapoda</taxon>
        <taxon>Pleocyemata</taxon>
        <taxon>Brachyura</taxon>
        <taxon>Eubrachyura</taxon>
        <taxon>Portunoidea</taxon>
        <taxon>Portunidae</taxon>
        <taxon>Portuninae</taxon>
        <taxon>Portunus</taxon>
    </lineage>
</organism>
<reference evidence="4 5" key="1">
    <citation type="submission" date="2019-05" db="EMBL/GenBank/DDBJ databases">
        <title>Another draft genome of Portunus trituberculatus and its Hox gene families provides insights of decapod evolution.</title>
        <authorList>
            <person name="Jeong J.-H."/>
            <person name="Song I."/>
            <person name="Kim S."/>
            <person name="Choi T."/>
            <person name="Kim D."/>
            <person name="Ryu S."/>
            <person name="Kim W."/>
        </authorList>
    </citation>
    <scope>NUCLEOTIDE SEQUENCE [LARGE SCALE GENOMIC DNA]</scope>
    <source>
        <tissue evidence="4">Muscle</tissue>
    </source>
</reference>
<dbReference type="InterPro" id="IPR055408">
    <property type="entry name" value="HEAT_MROH2B-like"/>
</dbReference>
<feature type="domain" description="MROH2B-like N-terminal HEAT-repeats" evidence="3">
    <location>
        <begin position="31"/>
        <end position="250"/>
    </location>
</feature>
<dbReference type="InterPro" id="IPR016024">
    <property type="entry name" value="ARM-type_fold"/>
</dbReference>
<proteinExistence type="predicted"/>
<dbReference type="PANTHER" id="PTHR23120:SF0">
    <property type="entry name" value="MAESTRO HEAT-LIKE REPEAT FAMILY MEMBER 1"/>
    <property type="match status" value="1"/>
</dbReference>